<proteinExistence type="predicted"/>
<dbReference type="AlphaFoldDB" id="A0A412AYP8"/>
<accession>A0A412AYP8</accession>
<sequence length="95" mass="10548">MLIFLGGIEKNDTIFSFSGRLGQFTRNYTQTVKRAADNRRRYAPGWVHSTCLLRGFPKGAAPHLAHDFAEQSVVCYTLCRRCPENTVAAGEGKGI</sequence>
<name>A0A412AYP8_9FIRM</name>
<dbReference type="EMBL" id="QRTC01000011">
    <property type="protein sequence ID" value="RGQ42439.1"/>
    <property type="molecule type" value="Genomic_DNA"/>
</dbReference>
<comment type="caution">
    <text evidence="1">The sequence shown here is derived from an EMBL/GenBank/DDBJ whole genome shotgun (WGS) entry which is preliminary data.</text>
</comment>
<dbReference type="Proteomes" id="UP000284751">
    <property type="component" value="Unassembled WGS sequence"/>
</dbReference>
<organism evidence="1 2">
    <name type="scientific">[Clostridium] leptum</name>
    <dbReference type="NCBI Taxonomy" id="1535"/>
    <lineage>
        <taxon>Bacteria</taxon>
        <taxon>Bacillati</taxon>
        <taxon>Bacillota</taxon>
        <taxon>Clostridia</taxon>
        <taxon>Eubacteriales</taxon>
        <taxon>Oscillospiraceae</taxon>
        <taxon>Oscillospiraceae incertae sedis</taxon>
    </lineage>
</organism>
<protein>
    <submittedName>
        <fullName evidence="1">Uncharacterized protein</fullName>
    </submittedName>
</protein>
<reference evidence="1 2" key="1">
    <citation type="submission" date="2018-08" db="EMBL/GenBank/DDBJ databases">
        <title>A genome reference for cultivated species of the human gut microbiota.</title>
        <authorList>
            <person name="Zou Y."/>
            <person name="Xue W."/>
            <person name="Luo G."/>
        </authorList>
    </citation>
    <scope>NUCLEOTIDE SEQUENCE [LARGE SCALE GENOMIC DNA]</scope>
    <source>
        <strain evidence="1 2">AF28-26</strain>
    </source>
</reference>
<gene>
    <name evidence="1" type="ORF">DWY99_04365</name>
</gene>
<evidence type="ECO:0000313" key="1">
    <source>
        <dbReference type="EMBL" id="RGQ42439.1"/>
    </source>
</evidence>
<evidence type="ECO:0000313" key="2">
    <source>
        <dbReference type="Proteomes" id="UP000284751"/>
    </source>
</evidence>